<dbReference type="Proteomes" id="UP000401717">
    <property type="component" value="Unassembled WGS sequence"/>
</dbReference>
<evidence type="ECO:0000313" key="1">
    <source>
        <dbReference type="EMBL" id="GJD58159.1"/>
    </source>
</evidence>
<keyword evidence="4" id="KW-1185">Reference proteome</keyword>
<protein>
    <submittedName>
        <fullName evidence="2">Uncharacterized protein</fullName>
    </submittedName>
</protein>
<sequence>MADFPLYAFTTQEDWYGELVIQSAEAGNPPVSLAGRAFEMPITPSQQGSQLIDPVRTLTMVQGGGLSFKTDGTDGTLVFRVPRDIARTFARQDYTADVLEVVDGERHLFLPVRIRYSEPSGLLSYLSRFIGAAVTFAARQQPIITPLAIAGRQGVRGNSVLSGDRAPVPADGVDGDFWIQDRSAAGLRRLMYGPKVGGAWPGTPWALEADTAVRSFATPAEALTATPQGNFGVAILNGQLAVIANIGGALQALPFVTSTDLDA</sequence>
<dbReference type="RefSeq" id="WP_144767416.1">
    <property type="nucleotide sequence ID" value="NZ_BPQI01000133.1"/>
</dbReference>
<dbReference type="EMBL" id="BPQI01000133">
    <property type="protein sequence ID" value="GJD58159.1"/>
    <property type="molecule type" value="Genomic_DNA"/>
</dbReference>
<evidence type="ECO:0000313" key="4">
    <source>
        <dbReference type="Proteomes" id="UP001055303"/>
    </source>
</evidence>
<reference evidence="1" key="3">
    <citation type="submission" date="2021-08" db="EMBL/GenBank/DDBJ databases">
        <authorList>
            <person name="Tani A."/>
            <person name="Ola A."/>
            <person name="Ogura Y."/>
            <person name="Katsura K."/>
            <person name="Hayashi T."/>
        </authorList>
    </citation>
    <scope>NUCLEOTIDE SEQUENCE</scope>
    <source>
        <strain evidence="1">DSM 22415</strain>
    </source>
</reference>
<evidence type="ECO:0000313" key="2">
    <source>
        <dbReference type="EMBL" id="VUF15110.1"/>
    </source>
</evidence>
<dbReference type="AlphaFoldDB" id="A0A564G597"/>
<dbReference type="OrthoDB" id="8457242at2"/>
<gene>
    <name evidence="1" type="ORF">IFDJLNFL_4074</name>
    <name evidence="2" type="ORF">MTDSW087_04843</name>
</gene>
<organism evidence="2 3">
    <name type="scientific">Methylobacterium dankookense</name>
    <dbReference type="NCBI Taxonomy" id="560405"/>
    <lineage>
        <taxon>Bacteria</taxon>
        <taxon>Pseudomonadati</taxon>
        <taxon>Pseudomonadota</taxon>
        <taxon>Alphaproteobacteria</taxon>
        <taxon>Hyphomicrobiales</taxon>
        <taxon>Methylobacteriaceae</taxon>
        <taxon>Methylobacterium</taxon>
    </lineage>
</organism>
<reference evidence="1" key="2">
    <citation type="journal article" date="2021" name="Front. Microbiol.">
        <title>Comprehensive Comparative Genomics and Phenotyping of Methylobacterium Species.</title>
        <authorList>
            <person name="Alessa O."/>
            <person name="Ogura Y."/>
            <person name="Fujitani Y."/>
            <person name="Takami H."/>
            <person name="Hayashi T."/>
            <person name="Sahin N."/>
            <person name="Tani A."/>
        </authorList>
    </citation>
    <scope>NUCLEOTIDE SEQUENCE</scope>
    <source>
        <strain evidence="1">DSM 22415</strain>
    </source>
</reference>
<name>A0A564G597_9HYPH</name>
<dbReference type="EMBL" id="CABFVH010000046">
    <property type="protein sequence ID" value="VUF15110.1"/>
    <property type="molecule type" value="Genomic_DNA"/>
</dbReference>
<dbReference type="Proteomes" id="UP001055303">
    <property type="component" value="Unassembled WGS sequence"/>
</dbReference>
<reference evidence="2 3" key="1">
    <citation type="submission" date="2019-06" db="EMBL/GenBank/DDBJ databases">
        <authorList>
            <person name="Rodrigo-Torres L."/>
            <person name="Arahal R. D."/>
            <person name="Lucena T."/>
        </authorList>
    </citation>
    <scope>NUCLEOTIDE SEQUENCE [LARGE SCALE GENOMIC DNA]</scope>
    <source>
        <strain evidence="2 3">SW08-7</strain>
    </source>
</reference>
<evidence type="ECO:0000313" key="3">
    <source>
        <dbReference type="Proteomes" id="UP000401717"/>
    </source>
</evidence>
<proteinExistence type="predicted"/>
<accession>A0A564G597</accession>